<evidence type="ECO:0000259" key="10">
    <source>
        <dbReference type="Pfam" id="PF00884"/>
    </source>
</evidence>
<keyword evidence="7 9" id="KW-0472">Membrane</keyword>
<feature type="transmembrane region" description="Helical" evidence="9">
    <location>
        <begin position="232"/>
        <end position="258"/>
    </location>
</feature>
<dbReference type="InterPro" id="IPR017850">
    <property type="entry name" value="Alkaline_phosphatase_core_sf"/>
</dbReference>
<dbReference type="EMBL" id="JAEAOA010000469">
    <property type="protein sequence ID" value="KAK3608779.1"/>
    <property type="molecule type" value="Genomic_DNA"/>
</dbReference>
<dbReference type="Pfam" id="PF00884">
    <property type="entry name" value="Sulfatase"/>
    <property type="match status" value="1"/>
</dbReference>
<feature type="domain" description="Sulfatase N-terminal" evidence="10">
    <location>
        <begin position="427"/>
        <end position="728"/>
    </location>
</feature>
<dbReference type="Proteomes" id="UP001195483">
    <property type="component" value="Unassembled WGS sequence"/>
</dbReference>
<dbReference type="Gene3D" id="3.40.720.10">
    <property type="entry name" value="Alkaline Phosphatase, subunit A"/>
    <property type="match status" value="1"/>
</dbReference>
<accession>A0AAE0TF14</accession>
<dbReference type="GO" id="GO:0005886">
    <property type="term" value="C:plasma membrane"/>
    <property type="evidence" value="ECO:0007669"/>
    <property type="project" value="UniProtKB-SubCell"/>
</dbReference>
<evidence type="ECO:0000313" key="11">
    <source>
        <dbReference type="EMBL" id="KAK3608779.1"/>
    </source>
</evidence>
<sequence>MMLIFSAVIPQPLYAQIAAAPLDHSGGLFFSPEQQHPGVQGNYVMFPPSTYVLSPHASGWRKFQSVFLSGNYHSTDAKQTFEGSSAPAGRKDGKDTYNDGGVGSTFIINRIFFVDLNGKYSTGEYKGYTGLNEDSTLTRTAAGGNLNGGVRLWQILSLGIGYAQVNHETTFKVKGSDDYKASTSEVTDTSSGTYLLNMFYGLRFDLSVIGKLFFIPEILLVLLGRASNFKPVYYTFCAVYTVLTMAVGHVVFTSLYVFKIYGRHITFEYTAFFHEFASVFRESVTTQAHIFFPAVGLLCLMGYGSYRLWREFYPLPFGSYKFHIPWAVLLFAVGLLIGRGGWQEKPIVDNFAFADGTYKTGYIRLNSVFTLLTYYGQKSVQEYNFMEQADAERIFRELTDTEKVMSLPGYPMTNQLKYPVAPSKPYNFVFLIMESWSAPYMASLTPESKRRADFYAQFASAEEGQKVLERLPPDNPFFSGLTPAFDRLAAQGILFTRFYAAGSTSIEGIMAMVSSLQPMRDFELGHSGMIQNRFSTVSGLLKESGYSGLFVTGLFDGSSNNDRIMSLAGIDKIIQKSSFPDADKISDSWGVYDIPSVQRLNEELKAFPTPFFAYYISVTSHTPYQLPEDAPQPIPDFVLNYEFMNEIYYSDKALEVFFEAESKSPHFADTIYIITGDHTNFVKPDHPTDYGHVPFLIYAPHIFRTSQRIDAPAGHADLLPTIAELIGYPRPFSAAGVSLLDREHPRFAYNFGNYFRWFEPNKMLETQRDLSELGRNCDFTAGDCKPLSAEETAYYYKRFRAYYQVINNAIILNRIMPAEK</sequence>
<evidence type="ECO:0000256" key="3">
    <source>
        <dbReference type="ARBA" id="ARBA00008779"/>
    </source>
</evidence>
<dbReference type="SUPFAM" id="SSF53649">
    <property type="entry name" value="Alkaline phosphatase-like"/>
    <property type="match status" value="1"/>
</dbReference>
<reference evidence="11" key="2">
    <citation type="journal article" date="2021" name="Genome Biol. Evol.">
        <title>Developing a high-quality reference genome for a parasitic bivalve with doubly uniparental inheritance (Bivalvia: Unionida).</title>
        <authorList>
            <person name="Smith C.H."/>
        </authorList>
    </citation>
    <scope>NUCLEOTIDE SEQUENCE</scope>
    <source>
        <strain evidence="11">CHS0354</strain>
        <tissue evidence="11">Mantle</tissue>
    </source>
</reference>
<gene>
    <name evidence="11" type="ORF">CHS0354_006820</name>
</gene>
<feature type="transmembrane region" description="Helical" evidence="9">
    <location>
        <begin position="320"/>
        <end position="338"/>
    </location>
</feature>
<comment type="similarity">
    <text evidence="3">Belongs to the sulfatase family.</text>
</comment>
<keyword evidence="6 9" id="KW-1133">Transmembrane helix</keyword>
<evidence type="ECO:0000256" key="8">
    <source>
        <dbReference type="PIRSR" id="PIRSR600917-52"/>
    </source>
</evidence>
<name>A0AAE0TF14_9BIVA</name>
<comment type="subcellular location">
    <subcellularLocation>
        <location evidence="2">Cell membrane</location>
        <topology evidence="2">Multi-pass membrane protein</topology>
    </subcellularLocation>
</comment>
<dbReference type="InterPro" id="IPR050448">
    <property type="entry name" value="OpgB/LTA_synthase_biosynth"/>
</dbReference>
<evidence type="ECO:0000256" key="1">
    <source>
        <dbReference type="ARBA" id="ARBA00001913"/>
    </source>
</evidence>
<keyword evidence="5 9" id="KW-0812">Transmembrane</keyword>
<evidence type="ECO:0000256" key="6">
    <source>
        <dbReference type="ARBA" id="ARBA00022989"/>
    </source>
</evidence>
<evidence type="ECO:0000313" key="12">
    <source>
        <dbReference type="Proteomes" id="UP001195483"/>
    </source>
</evidence>
<comment type="cofactor">
    <cofactor evidence="1">
        <name>Ca(2+)</name>
        <dbReference type="ChEBI" id="CHEBI:29108"/>
    </cofactor>
</comment>
<comment type="PTM">
    <text evidence="8">The conversion to 3-oxoalanine (also known as C-formylglycine, FGly), of a serine or cysteine residue in prokaryotes and of a cysteine residue in eukaryotes, is critical for catalytic activity.</text>
</comment>
<evidence type="ECO:0000256" key="5">
    <source>
        <dbReference type="ARBA" id="ARBA00022692"/>
    </source>
</evidence>
<dbReference type="InterPro" id="IPR000917">
    <property type="entry name" value="Sulfatase_N"/>
</dbReference>
<evidence type="ECO:0000256" key="4">
    <source>
        <dbReference type="ARBA" id="ARBA00022475"/>
    </source>
</evidence>
<evidence type="ECO:0000256" key="9">
    <source>
        <dbReference type="SAM" id="Phobius"/>
    </source>
</evidence>
<keyword evidence="12" id="KW-1185">Reference proteome</keyword>
<keyword evidence="4" id="KW-1003">Cell membrane</keyword>
<dbReference type="AlphaFoldDB" id="A0AAE0TF14"/>
<proteinExistence type="inferred from homology"/>
<feature type="transmembrane region" description="Helical" evidence="9">
    <location>
        <begin position="290"/>
        <end position="308"/>
    </location>
</feature>
<dbReference type="PANTHER" id="PTHR47371:SF3">
    <property type="entry name" value="PHOSPHOGLYCEROL TRANSFERASE I"/>
    <property type="match status" value="1"/>
</dbReference>
<comment type="caution">
    <text evidence="11">The sequence shown here is derived from an EMBL/GenBank/DDBJ whole genome shotgun (WGS) entry which is preliminary data.</text>
</comment>
<evidence type="ECO:0000256" key="2">
    <source>
        <dbReference type="ARBA" id="ARBA00004651"/>
    </source>
</evidence>
<evidence type="ECO:0000256" key="7">
    <source>
        <dbReference type="ARBA" id="ARBA00023136"/>
    </source>
</evidence>
<reference evidence="11" key="3">
    <citation type="submission" date="2023-05" db="EMBL/GenBank/DDBJ databases">
        <authorList>
            <person name="Smith C.H."/>
        </authorList>
    </citation>
    <scope>NUCLEOTIDE SEQUENCE</scope>
    <source>
        <strain evidence="11">CHS0354</strain>
        <tissue evidence="11">Mantle</tissue>
    </source>
</reference>
<protein>
    <recommendedName>
        <fullName evidence="10">Sulfatase N-terminal domain-containing protein</fullName>
    </recommendedName>
</protein>
<dbReference type="PANTHER" id="PTHR47371">
    <property type="entry name" value="LIPOTEICHOIC ACID SYNTHASE"/>
    <property type="match status" value="1"/>
</dbReference>
<organism evidence="11 12">
    <name type="scientific">Potamilus streckersoni</name>
    <dbReference type="NCBI Taxonomy" id="2493646"/>
    <lineage>
        <taxon>Eukaryota</taxon>
        <taxon>Metazoa</taxon>
        <taxon>Spiralia</taxon>
        <taxon>Lophotrochozoa</taxon>
        <taxon>Mollusca</taxon>
        <taxon>Bivalvia</taxon>
        <taxon>Autobranchia</taxon>
        <taxon>Heteroconchia</taxon>
        <taxon>Palaeoheterodonta</taxon>
        <taxon>Unionida</taxon>
        <taxon>Unionoidea</taxon>
        <taxon>Unionidae</taxon>
        <taxon>Ambleminae</taxon>
        <taxon>Lampsilini</taxon>
        <taxon>Potamilus</taxon>
    </lineage>
</organism>
<dbReference type="CDD" id="cd16015">
    <property type="entry name" value="LTA_synthase"/>
    <property type="match status" value="1"/>
</dbReference>
<feature type="modified residue" description="3-oxoalanine (Ser)" evidence="8">
    <location>
        <position position="505"/>
    </location>
</feature>
<reference evidence="11" key="1">
    <citation type="journal article" date="2021" name="Genome Biol. Evol.">
        <title>A High-Quality Reference Genome for a Parasitic Bivalve with Doubly Uniparental Inheritance (Bivalvia: Unionida).</title>
        <authorList>
            <person name="Smith C.H."/>
        </authorList>
    </citation>
    <scope>NUCLEOTIDE SEQUENCE</scope>
    <source>
        <strain evidence="11">CHS0354</strain>
    </source>
</reference>